<organism evidence="1 2">
    <name type="scientific">Terfezia boudieri ATCC MYA-4762</name>
    <dbReference type="NCBI Taxonomy" id="1051890"/>
    <lineage>
        <taxon>Eukaryota</taxon>
        <taxon>Fungi</taxon>
        <taxon>Dikarya</taxon>
        <taxon>Ascomycota</taxon>
        <taxon>Pezizomycotina</taxon>
        <taxon>Pezizomycetes</taxon>
        <taxon>Pezizales</taxon>
        <taxon>Pezizaceae</taxon>
        <taxon>Terfezia</taxon>
    </lineage>
</organism>
<dbReference type="Proteomes" id="UP000267821">
    <property type="component" value="Unassembled WGS sequence"/>
</dbReference>
<proteinExistence type="predicted"/>
<accession>A0A3N4LSL0</accession>
<name>A0A3N4LSL0_9PEZI</name>
<protein>
    <submittedName>
        <fullName evidence="1">Uncharacterized protein</fullName>
    </submittedName>
</protein>
<reference evidence="1 2" key="1">
    <citation type="journal article" date="2018" name="Nat. Ecol. Evol.">
        <title>Pezizomycetes genomes reveal the molecular basis of ectomycorrhizal truffle lifestyle.</title>
        <authorList>
            <person name="Murat C."/>
            <person name="Payen T."/>
            <person name="Noel B."/>
            <person name="Kuo A."/>
            <person name="Morin E."/>
            <person name="Chen J."/>
            <person name="Kohler A."/>
            <person name="Krizsan K."/>
            <person name="Balestrini R."/>
            <person name="Da Silva C."/>
            <person name="Montanini B."/>
            <person name="Hainaut M."/>
            <person name="Levati E."/>
            <person name="Barry K.W."/>
            <person name="Belfiori B."/>
            <person name="Cichocki N."/>
            <person name="Clum A."/>
            <person name="Dockter R.B."/>
            <person name="Fauchery L."/>
            <person name="Guy J."/>
            <person name="Iotti M."/>
            <person name="Le Tacon F."/>
            <person name="Lindquist E.A."/>
            <person name="Lipzen A."/>
            <person name="Malagnac F."/>
            <person name="Mello A."/>
            <person name="Molinier V."/>
            <person name="Miyauchi S."/>
            <person name="Poulain J."/>
            <person name="Riccioni C."/>
            <person name="Rubini A."/>
            <person name="Sitrit Y."/>
            <person name="Splivallo R."/>
            <person name="Traeger S."/>
            <person name="Wang M."/>
            <person name="Zifcakova L."/>
            <person name="Wipf D."/>
            <person name="Zambonelli A."/>
            <person name="Paolocci F."/>
            <person name="Nowrousian M."/>
            <person name="Ottonello S."/>
            <person name="Baldrian P."/>
            <person name="Spatafora J.W."/>
            <person name="Henrissat B."/>
            <person name="Nagy L.G."/>
            <person name="Aury J.M."/>
            <person name="Wincker P."/>
            <person name="Grigoriev I.V."/>
            <person name="Bonfante P."/>
            <person name="Martin F.M."/>
        </authorList>
    </citation>
    <scope>NUCLEOTIDE SEQUENCE [LARGE SCALE GENOMIC DNA]</scope>
    <source>
        <strain evidence="1 2">ATCC MYA-4762</strain>
    </source>
</reference>
<dbReference type="InParanoid" id="A0A3N4LSL0"/>
<dbReference type="AlphaFoldDB" id="A0A3N4LSL0"/>
<dbReference type="EMBL" id="ML121565">
    <property type="protein sequence ID" value="RPB20975.1"/>
    <property type="molecule type" value="Genomic_DNA"/>
</dbReference>
<keyword evidence="2" id="KW-1185">Reference proteome</keyword>
<sequence length="94" mass="10472">MNLLLQIQRDISRCDRNNFARLMNSTITHSATPIEPLYNVQNQLIHNFPPTAAHVRALTGAEIDVLLNALGLPLNGLVEVRRARLSRHVGLIAI</sequence>
<gene>
    <name evidence="1" type="ORF">L211DRAFT_791251</name>
</gene>
<dbReference type="STRING" id="1051890.A0A3N4LSL0"/>
<evidence type="ECO:0000313" key="1">
    <source>
        <dbReference type="EMBL" id="RPB20975.1"/>
    </source>
</evidence>
<dbReference type="OrthoDB" id="5413892at2759"/>
<evidence type="ECO:0000313" key="2">
    <source>
        <dbReference type="Proteomes" id="UP000267821"/>
    </source>
</evidence>